<dbReference type="CDD" id="cd22928">
    <property type="entry name" value="HFD_POLE3_DPB4"/>
    <property type="match status" value="1"/>
</dbReference>
<dbReference type="Proteomes" id="UP000256601">
    <property type="component" value="Unassembled WGS sequence"/>
</dbReference>
<dbReference type="Proteomes" id="UP000182444">
    <property type="component" value="Chromosome 1A"/>
</dbReference>
<dbReference type="GO" id="GO:0006974">
    <property type="term" value="P:DNA damage response"/>
    <property type="evidence" value="ECO:0007669"/>
    <property type="project" value="TreeGrafter"/>
</dbReference>
<dbReference type="eggNOG" id="KOG0870">
    <property type="taxonomic scope" value="Eukaryota"/>
</dbReference>
<proteinExistence type="predicted"/>
<evidence type="ECO:0000256" key="3">
    <source>
        <dbReference type="ARBA" id="ARBA00023242"/>
    </source>
</evidence>
<evidence type="ECO:0000313" key="9">
    <source>
        <dbReference type="EMBL" id="RDW25126.1"/>
    </source>
</evidence>
<reference evidence="8 10" key="1">
    <citation type="journal article" date="2016" name="PLoS ONE">
        <title>Sequence Assembly of Yarrowia lipolytica Strain W29/CLIB89 Shows Transposable Element Diversity.</title>
        <authorList>
            <person name="Magnan C."/>
            <person name="Yu J."/>
            <person name="Chang I."/>
            <person name="Jahn E."/>
            <person name="Kanomata Y."/>
            <person name="Wu J."/>
            <person name="Zeller M."/>
            <person name="Oakes M."/>
            <person name="Baldi P."/>
            <person name="Sandmeyer S."/>
        </authorList>
    </citation>
    <scope>NUCLEOTIDE SEQUENCE [LARGE SCALE GENOMIC DNA]</scope>
    <source>
        <strain evidence="8">CLIB89</strain>
        <strain evidence="10">CLIB89(W29)</strain>
    </source>
</reference>
<comment type="subcellular location">
    <subcellularLocation>
        <location evidence="1">Nucleus</location>
    </subcellularLocation>
</comment>
<dbReference type="VEuPathDB" id="FungiDB:YALI1_A05473g"/>
<dbReference type="GO" id="GO:0008623">
    <property type="term" value="C:CHRAC"/>
    <property type="evidence" value="ECO:0007669"/>
    <property type="project" value="TreeGrafter"/>
</dbReference>
<dbReference type="OMA" id="ALDHIGH"/>
<dbReference type="EMBL" id="KZ859012">
    <property type="protein sequence ID" value="RDW25126.1"/>
    <property type="molecule type" value="Genomic_DNA"/>
</dbReference>
<accession>A0A1D8N3R9</accession>
<dbReference type="PANTHER" id="PTHR46172">
    <property type="entry name" value="DNA POLYMERASE EPSILON SUBUNIT 3"/>
    <property type="match status" value="1"/>
</dbReference>
<reference evidence="9 11" key="2">
    <citation type="submission" date="2018-07" db="EMBL/GenBank/DDBJ databases">
        <title>Draft Genome Assemblies for Five Robust Yarrowia lipolytica Strains Exhibiting High Lipid Production and Pentose Sugar Utilization and Sugar Alcohol Secretion from Undetoxified Lignocellulosic Biomass Hydrolysates.</title>
        <authorList>
            <consortium name="DOE Joint Genome Institute"/>
            <person name="Walker C."/>
            <person name="Ryu S."/>
            <person name="Na H."/>
            <person name="Zane M."/>
            <person name="LaButti K."/>
            <person name="Lipzen A."/>
            <person name="Haridas S."/>
            <person name="Barry K."/>
            <person name="Grigoriev I.V."/>
            <person name="Quarterman J."/>
            <person name="Slininger P."/>
            <person name="Dien B."/>
            <person name="Trinh C.T."/>
        </authorList>
    </citation>
    <scope>NUCLEOTIDE SEQUENCE [LARGE SCALE GENOMIC DNA]</scope>
    <source>
        <strain evidence="9 11">YB392</strain>
    </source>
</reference>
<protein>
    <recommendedName>
        <fullName evidence="4">DNA polymerase epsilon subunit D</fullName>
    </recommendedName>
    <alternativeName>
        <fullName evidence="5">DNA polymerase II subunit D</fullName>
    </alternativeName>
</protein>
<evidence type="ECO:0000256" key="4">
    <source>
        <dbReference type="ARBA" id="ARBA00039775"/>
    </source>
</evidence>
<evidence type="ECO:0000259" key="7">
    <source>
        <dbReference type="Pfam" id="PF00808"/>
    </source>
</evidence>
<name>A0A1D8N3R9_YARLL</name>
<dbReference type="KEGG" id="yli:2905945"/>
<evidence type="ECO:0000256" key="6">
    <source>
        <dbReference type="SAM" id="MobiDB-lite"/>
    </source>
</evidence>
<feature type="region of interest" description="Disordered" evidence="6">
    <location>
        <begin position="126"/>
        <end position="163"/>
    </location>
</feature>
<dbReference type="AlphaFoldDB" id="A0A1D8N3R9"/>
<feature type="compositionally biased region" description="Basic and acidic residues" evidence="6">
    <location>
        <begin position="126"/>
        <end position="142"/>
    </location>
</feature>
<dbReference type="InterPro" id="IPR009072">
    <property type="entry name" value="Histone-fold"/>
</dbReference>
<dbReference type="InterPro" id="IPR051377">
    <property type="entry name" value="DNA_Pol-Epsilon_Subunit"/>
</dbReference>
<evidence type="ECO:0000256" key="2">
    <source>
        <dbReference type="ARBA" id="ARBA00022705"/>
    </source>
</evidence>
<dbReference type="Pfam" id="PF00808">
    <property type="entry name" value="CBFD_NFYB_HMF"/>
    <property type="match status" value="1"/>
</dbReference>
<dbReference type="EMBL" id="CP017553">
    <property type="protein sequence ID" value="AOW00284.1"/>
    <property type="molecule type" value="Genomic_DNA"/>
</dbReference>
<evidence type="ECO:0000256" key="1">
    <source>
        <dbReference type="ARBA" id="ARBA00004123"/>
    </source>
</evidence>
<gene>
    <name evidence="9" type="ORF">B0I71DRAFT_44164</name>
    <name evidence="8" type="ORF">YALI1_A05473g</name>
</gene>
<feature type="domain" description="Transcription factor CBF/NF-Y/archaeal histone" evidence="7">
    <location>
        <begin position="38"/>
        <end position="100"/>
    </location>
</feature>
<dbReference type="GO" id="GO:0046982">
    <property type="term" value="F:protein heterodimerization activity"/>
    <property type="evidence" value="ECO:0007669"/>
    <property type="project" value="InterPro"/>
</dbReference>
<evidence type="ECO:0000313" key="10">
    <source>
        <dbReference type="Proteomes" id="UP000182444"/>
    </source>
</evidence>
<organism evidence="8 10">
    <name type="scientific">Yarrowia lipolytica</name>
    <name type="common">Candida lipolytica</name>
    <dbReference type="NCBI Taxonomy" id="4952"/>
    <lineage>
        <taxon>Eukaryota</taxon>
        <taxon>Fungi</taxon>
        <taxon>Dikarya</taxon>
        <taxon>Ascomycota</taxon>
        <taxon>Saccharomycotina</taxon>
        <taxon>Dipodascomycetes</taxon>
        <taxon>Dipodascales</taxon>
        <taxon>Dipodascales incertae sedis</taxon>
        <taxon>Yarrowia</taxon>
    </lineage>
</organism>
<evidence type="ECO:0000313" key="8">
    <source>
        <dbReference type="EMBL" id="AOW00284.1"/>
    </source>
</evidence>
<dbReference type="OrthoDB" id="1707486at2759"/>
<keyword evidence="2" id="KW-0235">DNA replication</keyword>
<dbReference type="RefSeq" id="XP_499785.1">
    <property type="nucleotide sequence ID" value="XM_499785.1"/>
</dbReference>
<dbReference type="Gene3D" id="1.10.20.10">
    <property type="entry name" value="Histone, subunit A"/>
    <property type="match status" value="1"/>
</dbReference>
<dbReference type="GO" id="GO:0006272">
    <property type="term" value="P:leading strand elongation"/>
    <property type="evidence" value="ECO:0007669"/>
    <property type="project" value="TreeGrafter"/>
</dbReference>
<dbReference type="GeneID" id="2905945"/>
<dbReference type="GO" id="GO:0031507">
    <property type="term" value="P:heterochromatin formation"/>
    <property type="evidence" value="ECO:0007669"/>
    <property type="project" value="TreeGrafter"/>
</dbReference>
<dbReference type="PANTHER" id="PTHR46172:SF1">
    <property type="entry name" value="DNA POLYMERASE EPSILON SUBUNIT 3"/>
    <property type="match status" value="1"/>
</dbReference>
<sequence>MPPKGHKKTADGDFRPVNSAGNTIQAKQKYSIDDLLYPKSTIKNLAKETLPDDAIISKDALTAIQRAATLFVSYMASHGNASAEAGGRKKITPQDVFVALKDVDLAQFVPSVTQSVNEFEQEVAQRKKDKVVRAQDDQDHISSSESETEATEEEGNKRIRTDE</sequence>
<feature type="compositionally biased region" description="Basic and acidic residues" evidence="6">
    <location>
        <begin position="154"/>
        <end position="163"/>
    </location>
</feature>
<keyword evidence="3" id="KW-0539">Nucleus</keyword>
<dbReference type="InterPro" id="IPR003958">
    <property type="entry name" value="CBFA_NFYB_domain"/>
</dbReference>
<dbReference type="SMR" id="A0A1D8N3R9"/>
<dbReference type="GO" id="GO:0031490">
    <property type="term" value="F:chromatin DNA binding"/>
    <property type="evidence" value="ECO:0007669"/>
    <property type="project" value="TreeGrafter"/>
</dbReference>
<dbReference type="SUPFAM" id="SSF47113">
    <property type="entry name" value="Histone-fold"/>
    <property type="match status" value="1"/>
</dbReference>
<evidence type="ECO:0000313" key="11">
    <source>
        <dbReference type="Proteomes" id="UP000256601"/>
    </source>
</evidence>
<dbReference type="VEuPathDB" id="FungiDB:YALI0_A05401g"/>
<dbReference type="GO" id="GO:0008622">
    <property type="term" value="C:epsilon DNA polymerase complex"/>
    <property type="evidence" value="ECO:0007669"/>
    <property type="project" value="TreeGrafter"/>
</dbReference>
<evidence type="ECO:0000256" key="5">
    <source>
        <dbReference type="ARBA" id="ARBA00042096"/>
    </source>
</evidence>
<feature type="region of interest" description="Disordered" evidence="6">
    <location>
        <begin position="1"/>
        <end position="22"/>
    </location>
</feature>